<name>A0A6A1VST3_9ROSI</name>
<dbReference type="AlphaFoldDB" id="A0A6A1VST3"/>
<sequence length="164" mass="17795">MKGQYRELYDLLHHDMGFGWDPVSNTVEGSAKQWQTYLLHGANIGLSSYLTPLVQGGANIGQSPLSINSRPYLDYIILFDSTADRTPSPSSQCRVGAVTIPLPDDRCSCVGSSNPRSKRVHATRVLNMDVVDEALPIDVPLQMEQHSSLTPASPSLVGEGGTQQ</sequence>
<proteinExistence type="predicted"/>
<reference evidence="2 3" key="1">
    <citation type="journal article" date="2019" name="Plant Biotechnol. J.">
        <title>The red bayberry genome and genetic basis of sex determination.</title>
        <authorList>
            <person name="Jia H.M."/>
            <person name="Jia H.J."/>
            <person name="Cai Q.L."/>
            <person name="Wang Y."/>
            <person name="Zhao H.B."/>
            <person name="Yang W.F."/>
            <person name="Wang G.Y."/>
            <person name="Li Y.H."/>
            <person name="Zhan D.L."/>
            <person name="Shen Y.T."/>
            <person name="Niu Q.F."/>
            <person name="Chang L."/>
            <person name="Qiu J."/>
            <person name="Zhao L."/>
            <person name="Xie H.B."/>
            <person name="Fu W.Y."/>
            <person name="Jin J."/>
            <person name="Li X.W."/>
            <person name="Jiao Y."/>
            <person name="Zhou C.C."/>
            <person name="Tu T."/>
            <person name="Chai C.Y."/>
            <person name="Gao J.L."/>
            <person name="Fan L.J."/>
            <person name="van de Weg E."/>
            <person name="Wang J.Y."/>
            <person name="Gao Z.S."/>
        </authorList>
    </citation>
    <scope>NUCLEOTIDE SEQUENCE [LARGE SCALE GENOMIC DNA]</scope>
    <source>
        <tissue evidence="2">Leaves</tissue>
    </source>
</reference>
<dbReference type="Proteomes" id="UP000516437">
    <property type="component" value="Chromosome 4"/>
</dbReference>
<accession>A0A6A1VST3</accession>
<organism evidence="2 3">
    <name type="scientific">Morella rubra</name>
    <name type="common">Chinese bayberry</name>
    <dbReference type="NCBI Taxonomy" id="262757"/>
    <lineage>
        <taxon>Eukaryota</taxon>
        <taxon>Viridiplantae</taxon>
        <taxon>Streptophyta</taxon>
        <taxon>Embryophyta</taxon>
        <taxon>Tracheophyta</taxon>
        <taxon>Spermatophyta</taxon>
        <taxon>Magnoliopsida</taxon>
        <taxon>eudicotyledons</taxon>
        <taxon>Gunneridae</taxon>
        <taxon>Pentapetalae</taxon>
        <taxon>rosids</taxon>
        <taxon>fabids</taxon>
        <taxon>Fagales</taxon>
        <taxon>Myricaceae</taxon>
        <taxon>Morella</taxon>
    </lineage>
</organism>
<protein>
    <recommendedName>
        <fullName evidence="4">Myb/SANT-like domain-containing protein</fullName>
    </recommendedName>
</protein>
<evidence type="ECO:0008006" key="4">
    <source>
        <dbReference type="Google" id="ProtNLM"/>
    </source>
</evidence>
<evidence type="ECO:0000256" key="1">
    <source>
        <dbReference type="SAM" id="MobiDB-lite"/>
    </source>
</evidence>
<evidence type="ECO:0000313" key="2">
    <source>
        <dbReference type="EMBL" id="KAB1215883.1"/>
    </source>
</evidence>
<dbReference type="OrthoDB" id="1926988at2759"/>
<gene>
    <name evidence="2" type="ORF">CJ030_MR4G010992</name>
</gene>
<evidence type="ECO:0000313" key="3">
    <source>
        <dbReference type="Proteomes" id="UP000516437"/>
    </source>
</evidence>
<keyword evidence="3" id="KW-1185">Reference proteome</keyword>
<comment type="caution">
    <text evidence="2">The sequence shown here is derived from an EMBL/GenBank/DDBJ whole genome shotgun (WGS) entry which is preliminary data.</text>
</comment>
<feature type="region of interest" description="Disordered" evidence="1">
    <location>
        <begin position="145"/>
        <end position="164"/>
    </location>
</feature>
<dbReference type="EMBL" id="RXIC02000022">
    <property type="protein sequence ID" value="KAB1215883.1"/>
    <property type="molecule type" value="Genomic_DNA"/>
</dbReference>